<evidence type="ECO:0000313" key="1">
    <source>
        <dbReference type="EMBL" id="QHG09375.1"/>
    </source>
</evidence>
<gene>
    <name evidence="1" type="ORF">GSF12_05420</name>
</gene>
<dbReference type="EMBL" id="CP047226">
    <property type="protein sequence ID" value="QHG09375.1"/>
    <property type="molecule type" value="Genomic_DNA"/>
</dbReference>
<reference evidence="1" key="1">
    <citation type="journal article" date="2020" name="Microbiol. Resour. Announc.">
        <title>Complete Genome Sequence of Moraxella osloensis Strain YV1, Isolated from an Australian Wastewater Treatment Plant.</title>
        <authorList>
            <person name="Batinovic S."/>
            <person name="Rice D.T.F."/>
            <person name="Seviour R.J."/>
            <person name="Petrovski S."/>
        </authorList>
    </citation>
    <scope>NUCLEOTIDE SEQUENCE</scope>
    <source>
        <strain evidence="1">YV1</strain>
    </source>
</reference>
<protein>
    <submittedName>
        <fullName evidence="1">Uncharacterized protein</fullName>
    </submittedName>
</protein>
<dbReference type="AlphaFoldDB" id="A0A6P1KLU2"/>
<proteinExistence type="predicted"/>
<organism evidence="1">
    <name type="scientific">Faucicola osloensis</name>
    <name type="common">Moraxella osloensis</name>
    <dbReference type="NCBI Taxonomy" id="34062"/>
    <lineage>
        <taxon>Bacteria</taxon>
        <taxon>Pseudomonadati</taxon>
        <taxon>Pseudomonadota</taxon>
        <taxon>Gammaproteobacteria</taxon>
        <taxon>Moraxellales</taxon>
        <taxon>Moraxellaceae</taxon>
        <taxon>Faucicola</taxon>
    </lineage>
</organism>
<accession>A0A6P1KLU2</accession>
<name>A0A6P1KLU2_FAUOS</name>
<sequence>MERTLMLRIVLSNLFLIAVYSSNSFAQLPKIEKGAPLSFLSYGANLSGSQANESHNFYSDGTYCQTFGGGGAFAVFGGKWFYKTPTLIETTINPLSQNYFAYWDLDQDSSIRSYVYLTQFLTNDKEKLIIGFGDNEPTNIGWYYTKMTDTNLLIPPNAQALFVGDGSSDIYGNYILRRFPLFPKPNVESYNFKYVVSKDFNSAKEIPIKDDFFSYQLINSQLIFKGLGNSKPLETINSKKIELNPKDDDYIYEKQQYEYCRTGKGVVMFEPTLVSKEPILPTEIQWKGIIKNNVNWSKISQ</sequence>